<protein>
    <submittedName>
        <fullName evidence="2">Uncharacterized protein</fullName>
    </submittedName>
</protein>
<organism evidence="1 2">
    <name type="scientific">Panagrolaimus sp. PS1159</name>
    <dbReference type="NCBI Taxonomy" id="55785"/>
    <lineage>
        <taxon>Eukaryota</taxon>
        <taxon>Metazoa</taxon>
        <taxon>Ecdysozoa</taxon>
        <taxon>Nematoda</taxon>
        <taxon>Chromadorea</taxon>
        <taxon>Rhabditida</taxon>
        <taxon>Tylenchina</taxon>
        <taxon>Panagrolaimomorpha</taxon>
        <taxon>Panagrolaimoidea</taxon>
        <taxon>Panagrolaimidae</taxon>
        <taxon>Panagrolaimus</taxon>
    </lineage>
</organism>
<accession>A0AC35F2X7</accession>
<dbReference type="WBParaSite" id="PS1159_v2.g1331.t1">
    <property type="protein sequence ID" value="PS1159_v2.g1331.t1"/>
    <property type="gene ID" value="PS1159_v2.g1331"/>
</dbReference>
<dbReference type="Proteomes" id="UP000887580">
    <property type="component" value="Unplaced"/>
</dbReference>
<reference evidence="2" key="1">
    <citation type="submission" date="2022-11" db="UniProtKB">
        <authorList>
            <consortium name="WormBaseParasite"/>
        </authorList>
    </citation>
    <scope>IDENTIFICATION</scope>
</reference>
<sequence length="254" mass="28910">MATKTCEHSFVEKSFTTSENQYYNLNLNESEKCATLIAVQSNSKPNNDKYYVSDNYEEKEKSQSWNKTSKISSLNGDNDGFKQSWKNGNTLKTTNKSTLSFHISAYKNPITLDLFDNENIGSIKTSKQSFTGPFKSQNPFEFPRQQDGDKKNEPDVMQFNTSQKLLDSERPSSSQQTAQSVQPQMAPGYDAINFDDVDTLLDEYKGAEAYQQLISMKNDSNKDDVGLNWRIGQACYILANCSKEEEQRRVLLLE</sequence>
<proteinExistence type="predicted"/>
<evidence type="ECO:0000313" key="2">
    <source>
        <dbReference type="WBParaSite" id="PS1159_v2.g1331.t1"/>
    </source>
</evidence>
<name>A0AC35F2X7_9BILA</name>
<evidence type="ECO:0000313" key="1">
    <source>
        <dbReference type="Proteomes" id="UP000887580"/>
    </source>
</evidence>